<dbReference type="Proteomes" id="UP000501891">
    <property type="component" value="Chromosome"/>
</dbReference>
<dbReference type="PANTHER" id="PTHR12631">
    <property type="entry name" value="ALPHA-L-IDURONIDASE"/>
    <property type="match status" value="1"/>
</dbReference>
<dbReference type="Gene3D" id="3.20.20.80">
    <property type="entry name" value="Glycosidases"/>
    <property type="match status" value="1"/>
</dbReference>
<gene>
    <name evidence="1" type="ORF">HHL28_09290</name>
</gene>
<dbReference type="InterPro" id="IPR051923">
    <property type="entry name" value="Glycosyl_Hydrolase_39"/>
</dbReference>
<evidence type="ECO:0008006" key="3">
    <source>
        <dbReference type="Google" id="ProtNLM"/>
    </source>
</evidence>
<dbReference type="EMBL" id="CP051775">
    <property type="protein sequence ID" value="QJE73256.1"/>
    <property type="molecule type" value="Genomic_DNA"/>
</dbReference>
<dbReference type="PANTHER" id="PTHR12631:SF10">
    <property type="entry name" value="BETA-XYLOSIDASE-LIKE PROTEIN-RELATED"/>
    <property type="match status" value="1"/>
</dbReference>
<accession>A0A858R8A6</accession>
<keyword evidence="2" id="KW-1185">Reference proteome</keyword>
<proteinExistence type="predicted"/>
<dbReference type="InterPro" id="IPR017853">
    <property type="entry name" value="GH"/>
</dbReference>
<organism evidence="1 2">
    <name type="scientific">Aerophototrophica crusticola</name>
    <dbReference type="NCBI Taxonomy" id="1709002"/>
    <lineage>
        <taxon>Bacteria</taxon>
        <taxon>Pseudomonadati</taxon>
        <taxon>Pseudomonadota</taxon>
        <taxon>Alphaproteobacteria</taxon>
        <taxon>Rhodospirillales</taxon>
        <taxon>Rhodospirillaceae</taxon>
        <taxon>Aerophototrophica</taxon>
    </lineage>
</organism>
<name>A0A858R8A6_9PROT</name>
<protein>
    <recommendedName>
        <fullName evidence="3">Asl1-like glycosyl hydrolase catalytic domain-containing protein</fullName>
    </recommendedName>
</protein>
<dbReference type="SUPFAM" id="SSF51445">
    <property type="entry name" value="(Trans)glycosidases"/>
    <property type="match status" value="1"/>
</dbReference>
<sequence length="148" mass="16648">MAKAKAVGVQPLVQLVFGNKNYDGGHAPYTEEGRQGYVNYALAMLDRYGGQVKQVEIWNEYNGGTFVTGPATQDRIFYYTEMLKDVYTAIKAKYPDVQVVGASTVRIPLPYLEKLFQAGALNYMDAVSVHPTAPRPRGWMRRYMPCAR</sequence>
<dbReference type="KEGG" id="acru:HHL28_09290"/>
<dbReference type="GO" id="GO:0004553">
    <property type="term" value="F:hydrolase activity, hydrolyzing O-glycosyl compounds"/>
    <property type="evidence" value="ECO:0007669"/>
    <property type="project" value="TreeGrafter"/>
</dbReference>
<reference evidence="1" key="1">
    <citation type="submission" date="2020-04" db="EMBL/GenBank/DDBJ databases">
        <title>A desert anoxygenic phototrophic bacterium fixes CO2 using RubisCO under aerobic conditions.</title>
        <authorList>
            <person name="Tang K."/>
        </authorList>
    </citation>
    <scope>NUCLEOTIDE SEQUENCE [LARGE SCALE GENOMIC DNA]</scope>
    <source>
        <strain evidence="1">MIMtkB3</strain>
    </source>
</reference>
<evidence type="ECO:0000313" key="1">
    <source>
        <dbReference type="EMBL" id="QJE73256.1"/>
    </source>
</evidence>
<dbReference type="AlphaFoldDB" id="A0A858R8A6"/>
<evidence type="ECO:0000313" key="2">
    <source>
        <dbReference type="Proteomes" id="UP000501891"/>
    </source>
</evidence>